<dbReference type="PANTHER" id="PTHR45527">
    <property type="entry name" value="NONRIBOSOMAL PEPTIDE SYNTHETASE"/>
    <property type="match status" value="1"/>
</dbReference>
<dbReference type="NCBIfam" id="TIGR01733">
    <property type="entry name" value="AA-adenyl-dom"/>
    <property type="match status" value="1"/>
</dbReference>
<dbReference type="KEGG" id="mbry:B1812_21570"/>
<dbReference type="SUPFAM" id="SSF56801">
    <property type="entry name" value="Acetyl-CoA synthetase-like"/>
    <property type="match status" value="1"/>
</dbReference>
<dbReference type="InterPro" id="IPR025110">
    <property type="entry name" value="AMP-bd_C"/>
</dbReference>
<dbReference type="CDD" id="cd05930">
    <property type="entry name" value="A_NRPS"/>
    <property type="match status" value="1"/>
</dbReference>
<reference evidence="6 7" key="1">
    <citation type="submission" date="2017-02" db="EMBL/GenBank/DDBJ databases">
        <authorList>
            <person name="Peterson S.W."/>
        </authorList>
    </citation>
    <scope>NUCLEOTIDE SEQUENCE [LARGE SCALE GENOMIC DNA]</scope>
    <source>
        <strain evidence="6 7">S285</strain>
        <plasmid evidence="7">Plasmid p1</plasmid>
    </source>
</reference>
<dbReference type="PROSITE" id="PS00012">
    <property type="entry name" value="PHOSPHOPANTETHEINE"/>
    <property type="match status" value="1"/>
</dbReference>
<keyword evidence="3" id="KW-0596">Phosphopantetheine</keyword>
<dbReference type="PROSITE" id="PS00455">
    <property type="entry name" value="AMP_BINDING"/>
    <property type="match status" value="1"/>
</dbReference>
<sequence length="643" mass="69503">MEWNQTAADYPRDRLLHELFEDRAAQTPAATAVVFEDAQLAYGELNARANQLAHHLRSLGVGPDALVGICVERSLEMVVGLLAILKAGGAYLPLDPDYPRERIGFMLEDAKPRLVLTQARLRDRLPERVNALLLDAHDHTISTLSPDNPVPVAAPHNLAYVIYTSGSTGAPKGVGVSHGGIVNRIAWMQARYELEPSDAVLQKTPSSFDVSVWEFFWPLAVGARLVVAAVGDHRLPQRLAALIEREGVTTLHFVPSMLQAFVSRFALSQFKSLRRVICSGEALPAALARRDAPQLRLHNLYGPTEASVDVTAYDCGAEETTGYAPIGRPIWNTQIYLLDGRMQPVPIGAAGELYIGGAGLARGYLGRADLTAERFLPDPFGGAGARLYRTGDLARHRADGDIEFLGRIDHQVKIRGFRIELGEIEAALSRIAGVREAAVLAREDQPGDKRLVAYVAGREGTTPAAGELRAALQAHLPDYMLPSAFVTLDALPLTANGKVDRKALPAPDLGALQAHRYVAPRTATEAALCRIWAQTLGLERVGVEDNFFELGGHSLLAVTLIERMRQEGLQADVRALFVSPTPAALAAEAGRRAEVLVPPNLIAQGCAAITPEMLPLAQLSQGDIDRVVAGFRAGRPTCRTSTR</sequence>
<accession>A0A1W6N281</accession>
<evidence type="ECO:0000259" key="5">
    <source>
        <dbReference type="PROSITE" id="PS50075"/>
    </source>
</evidence>
<dbReference type="InterPro" id="IPR020845">
    <property type="entry name" value="AMP-binding_CS"/>
</dbReference>
<dbReference type="PROSITE" id="PS50075">
    <property type="entry name" value="CARRIER"/>
    <property type="match status" value="1"/>
</dbReference>
<name>A0A1W6N281_9HYPH</name>
<feature type="domain" description="Carrier" evidence="5">
    <location>
        <begin position="519"/>
        <end position="593"/>
    </location>
</feature>
<dbReference type="GO" id="GO:0044550">
    <property type="term" value="P:secondary metabolite biosynthetic process"/>
    <property type="evidence" value="ECO:0007669"/>
    <property type="project" value="UniProtKB-ARBA"/>
</dbReference>
<comment type="cofactor">
    <cofactor evidence="1">
        <name>pantetheine 4'-phosphate</name>
        <dbReference type="ChEBI" id="CHEBI:47942"/>
    </cofactor>
</comment>
<dbReference type="Pfam" id="PF00550">
    <property type="entry name" value="PP-binding"/>
    <property type="match status" value="1"/>
</dbReference>
<dbReference type="Gene3D" id="3.40.50.1820">
    <property type="entry name" value="alpha/beta hydrolase"/>
    <property type="match status" value="1"/>
</dbReference>
<dbReference type="GO" id="GO:0031177">
    <property type="term" value="F:phosphopantetheine binding"/>
    <property type="evidence" value="ECO:0007669"/>
    <property type="project" value="InterPro"/>
</dbReference>
<dbReference type="SUPFAM" id="SSF47336">
    <property type="entry name" value="ACP-like"/>
    <property type="match status" value="1"/>
</dbReference>
<evidence type="ECO:0000256" key="4">
    <source>
        <dbReference type="ARBA" id="ARBA00022553"/>
    </source>
</evidence>
<dbReference type="FunFam" id="3.40.50.12780:FF:000012">
    <property type="entry name" value="Non-ribosomal peptide synthetase"/>
    <property type="match status" value="1"/>
</dbReference>
<dbReference type="Gene3D" id="3.40.50.980">
    <property type="match status" value="2"/>
</dbReference>
<dbReference type="InterPro" id="IPR010071">
    <property type="entry name" value="AA_adenyl_dom"/>
</dbReference>
<comment type="similarity">
    <text evidence="2">Belongs to the ATP-dependent AMP-binding enzyme family.</text>
</comment>
<keyword evidence="6" id="KW-0614">Plasmid</keyword>
<dbReference type="Proteomes" id="UP000193978">
    <property type="component" value="Plasmid p1"/>
</dbReference>
<gene>
    <name evidence="6" type="ORF">B1812_21570</name>
</gene>
<dbReference type="Gene3D" id="2.30.38.10">
    <property type="entry name" value="Luciferase, Domain 3"/>
    <property type="match status" value="1"/>
</dbReference>
<dbReference type="InterPro" id="IPR000873">
    <property type="entry name" value="AMP-dep_synth/lig_dom"/>
</dbReference>
<dbReference type="InterPro" id="IPR020806">
    <property type="entry name" value="PKS_PP-bd"/>
</dbReference>
<dbReference type="FunFam" id="3.40.50.980:FF:000002">
    <property type="entry name" value="Enterobactin synthetase component F"/>
    <property type="match status" value="1"/>
</dbReference>
<dbReference type="FunFam" id="3.40.50.980:FF:000001">
    <property type="entry name" value="Non-ribosomal peptide synthetase"/>
    <property type="match status" value="1"/>
</dbReference>
<evidence type="ECO:0000256" key="2">
    <source>
        <dbReference type="ARBA" id="ARBA00006432"/>
    </source>
</evidence>
<dbReference type="InterPro" id="IPR045851">
    <property type="entry name" value="AMP-bd_C_sf"/>
</dbReference>
<dbReference type="GO" id="GO:0043041">
    <property type="term" value="P:amino acid activation for nonribosomal peptide biosynthetic process"/>
    <property type="evidence" value="ECO:0007669"/>
    <property type="project" value="TreeGrafter"/>
</dbReference>
<dbReference type="GO" id="GO:0005829">
    <property type="term" value="C:cytosol"/>
    <property type="evidence" value="ECO:0007669"/>
    <property type="project" value="TreeGrafter"/>
</dbReference>
<keyword evidence="4" id="KW-0597">Phosphoprotein</keyword>
<dbReference type="FunFam" id="3.30.300.30:FF:000010">
    <property type="entry name" value="Enterobactin synthetase component F"/>
    <property type="match status" value="1"/>
</dbReference>
<dbReference type="SMART" id="SM00823">
    <property type="entry name" value="PKS_PP"/>
    <property type="match status" value="1"/>
</dbReference>
<evidence type="ECO:0000313" key="7">
    <source>
        <dbReference type="Proteomes" id="UP000193978"/>
    </source>
</evidence>
<dbReference type="Pfam" id="PF13193">
    <property type="entry name" value="AMP-binding_C"/>
    <property type="match status" value="1"/>
</dbReference>
<protein>
    <recommendedName>
        <fullName evidence="5">Carrier domain-containing protein</fullName>
    </recommendedName>
</protein>
<evidence type="ECO:0000256" key="1">
    <source>
        <dbReference type="ARBA" id="ARBA00001957"/>
    </source>
</evidence>
<dbReference type="FunFam" id="1.10.1200.10:FF:000005">
    <property type="entry name" value="Nonribosomal peptide synthetase 1"/>
    <property type="match status" value="1"/>
</dbReference>
<dbReference type="InterPro" id="IPR009081">
    <property type="entry name" value="PP-bd_ACP"/>
</dbReference>
<keyword evidence="7" id="KW-1185">Reference proteome</keyword>
<dbReference type="Gene3D" id="3.30.300.30">
    <property type="match status" value="1"/>
</dbReference>
<dbReference type="InterPro" id="IPR036736">
    <property type="entry name" value="ACP-like_sf"/>
</dbReference>
<proteinExistence type="inferred from homology"/>
<dbReference type="AlphaFoldDB" id="A0A1W6N281"/>
<geneLocation type="plasmid" evidence="6 7">
    <name>p1</name>
</geneLocation>
<dbReference type="InterPro" id="IPR029058">
    <property type="entry name" value="AB_hydrolase_fold"/>
</dbReference>
<evidence type="ECO:0000313" key="6">
    <source>
        <dbReference type="EMBL" id="ARN83876.1"/>
    </source>
</evidence>
<dbReference type="InterPro" id="IPR006162">
    <property type="entry name" value="Ppantetheine_attach_site"/>
</dbReference>
<dbReference type="EMBL" id="CP019949">
    <property type="protein sequence ID" value="ARN83876.1"/>
    <property type="molecule type" value="Genomic_DNA"/>
</dbReference>
<organism evidence="6 7">
    <name type="scientific">Methylocystis bryophila</name>
    <dbReference type="NCBI Taxonomy" id="655015"/>
    <lineage>
        <taxon>Bacteria</taxon>
        <taxon>Pseudomonadati</taxon>
        <taxon>Pseudomonadota</taxon>
        <taxon>Alphaproteobacteria</taxon>
        <taxon>Hyphomicrobiales</taxon>
        <taxon>Methylocystaceae</taxon>
        <taxon>Methylocystis</taxon>
    </lineage>
</organism>
<dbReference type="FunFam" id="2.30.38.10:FF:000001">
    <property type="entry name" value="Non-ribosomal peptide synthetase PvdI"/>
    <property type="match status" value="1"/>
</dbReference>
<dbReference type="PANTHER" id="PTHR45527:SF1">
    <property type="entry name" value="FATTY ACID SYNTHASE"/>
    <property type="match status" value="1"/>
</dbReference>
<dbReference type="Pfam" id="PF00501">
    <property type="entry name" value="AMP-binding"/>
    <property type="match status" value="1"/>
</dbReference>
<evidence type="ECO:0000256" key="3">
    <source>
        <dbReference type="ARBA" id="ARBA00022450"/>
    </source>
</evidence>